<dbReference type="Proteomes" id="UP001237642">
    <property type="component" value="Unassembled WGS sequence"/>
</dbReference>
<evidence type="ECO:0000256" key="3">
    <source>
        <dbReference type="ARBA" id="ARBA00022448"/>
    </source>
</evidence>
<keyword evidence="6 10" id="KW-0812">Transmembrane</keyword>
<comment type="similarity">
    <text evidence="2 10">Belongs to the SWEET sugar transporter family.</text>
</comment>
<feature type="transmembrane region" description="Helical" evidence="10">
    <location>
        <begin position="40"/>
        <end position="60"/>
    </location>
</feature>
<evidence type="ECO:0000256" key="1">
    <source>
        <dbReference type="ARBA" id="ARBA00004651"/>
    </source>
</evidence>
<evidence type="ECO:0000256" key="5">
    <source>
        <dbReference type="ARBA" id="ARBA00022597"/>
    </source>
</evidence>
<keyword evidence="9 10" id="KW-0472">Membrane</keyword>
<dbReference type="FunFam" id="1.20.1280.290:FF:000014">
    <property type="entry name" value="Bidirectional sugar transporter SWEET"/>
    <property type="match status" value="1"/>
</dbReference>
<keyword evidence="7" id="KW-0677">Repeat</keyword>
<proteinExistence type="inferred from homology"/>
<feature type="transmembrane region" description="Helical" evidence="10">
    <location>
        <begin position="72"/>
        <end position="91"/>
    </location>
</feature>
<dbReference type="EMBL" id="JAUIZM010000001">
    <property type="protein sequence ID" value="KAK1404028.1"/>
    <property type="molecule type" value="Genomic_DNA"/>
</dbReference>
<name>A0AAD8NDQ6_9APIA</name>
<protein>
    <recommendedName>
        <fullName evidence="10">Bidirectional sugar transporter SWEET</fullName>
    </recommendedName>
</protein>
<evidence type="ECO:0000256" key="4">
    <source>
        <dbReference type="ARBA" id="ARBA00022475"/>
    </source>
</evidence>
<organism evidence="12 13">
    <name type="scientific">Heracleum sosnowskyi</name>
    <dbReference type="NCBI Taxonomy" id="360622"/>
    <lineage>
        <taxon>Eukaryota</taxon>
        <taxon>Viridiplantae</taxon>
        <taxon>Streptophyta</taxon>
        <taxon>Embryophyta</taxon>
        <taxon>Tracheophyta</taxon>
        <taxon>Spermatophyta</taxon>
        <taxon>Magnoliopsida</taxon>
        <taxon>eudicotyledons</taxon>
        <taxon>Gunneridae</taxon>
        <taxon>Pentapetalae</taxon>
        <taxon>asterids</taxon>
        <taxon>campanulids</taxon>
        <taxon>Apiales</taxon>
        <taxon>Apiaceae</taxon>
        <taxon>Apioideae</taxon>
        <taxon>apioid superclade</taxon>
        <taxon>Tordylieae</taxon>
        <taxon>Tordyliinae</taxon>
        <taxon>Heracleum</taxon>
    </lineage>
</organism>
<comment type="subcellular location">
    <subcellularLocation>
        <location evidence="1 10">Cell membrane</location>
        <topology evidence="1 10">Multi-pass membrane protein</topology>
    </subcellularLocation>
</comment>
<evidence type="ECO:0000256" key="11">
    <source>
        <dbReference type="SAM" id="MobiDB-lite"/>
    </source>
</evidence>
<keyword evidence="4" id="KW-1003">Cell membrane</keyword>
<reference evidence="12" key="1">
    <citation type="submission" date="2023-02" db="EMBL/GenBank/DDBJ databases">
        <title>Genome of toxic invasive species Heracleum sosnowskyi carries increased number of genes despite the absence of recent whole-genome duplications.</title>
        <authorList>
            <person name="Schelkunov M."/>
            <person name="Shtratnikova V."/>
            <person name="Makarenko M."/>
            <person name="Klepikova A."/>
            <person name="Omelchenko D."/>
            <person name="Novikova G."/>
            <person name="Obukhova E."/>
            <person name="Bogdanov V."/>
            <person name="Penin A."/>
            <person name="Logacheva M."/>
        </authorList>
    </citation>
    <scope>NUCLEOTIDE SEQUENCE</scope>
    <source>
        <strain evidence="12">Hsosn_3</strain>
        <tissue evidence="12">Leaf</tissue>
    </source>
</reference>
<sequence length="254" mass="27801">MTALLHSVFGIFGNVTGLFLFLSPMVTFKRIILNKGTEQFSGIPYIMTLLNCLLSAWYGLPFVSPNNILVTVVNGVGTVIESIYVIIFFIYSSKKEKMKLLGLIAVILTIFGGVALVSIFALHHQKRKVFCGFAASIFSVLMYGSPLAVMRMVMKTKSVEYMPFLLSLCSFLCGTSWFVYGLLGKDPFLVVPNGFGCGLGILQLSLYAFYCRNKGENTKTTDGSPLELGQANGGAGAEKPNHDQRQVSNQEDSI</sequence>
<dbReference type="GO" id="GO:0051119">
    <property type="term" value="F:sugar transmembrane transporter activity"/>
    <property type="evidence" value="ECO:0007669"/>
    <property type="project" value="InterPro"/>
</dbReference>
<keyword evidence="13" id="KW-1185">Reference proteome</keyword>
<feature type="transmembrane region" description="Helical" evidence="10">
    <location>
        <begin position="100"/>
        <end position="123"/>
    </location>
</feature>
<feature type="transmembrane region" description="Helical" evidence="10">
    <location>
        <begin position="6"/>
        <end position="28"/>
    </location>
</feature>
<evidence type="ECO:0000313" key="13">
    <source>
        <dbReference type="Proteomes" id="UP001237642"/>
    </source>
</evidence>
<evidence type="ECO:0000313" key="12">
    <source>
        <dbReference type="EMBL" id="KAK1404028.1"/>
    </source>
</evidence>
<feature type="transmembrane region" description="Helical" evidence="10">
    <location>
        <begin position="189"/>
        <end position="210"/>
    </location>
</feature>
<evidence type="ECO:0000256" key="6">
    <source>
        <dbReference type="ARBA" id="ARBA00022692"/>
    </source>
</evidence>
<evidence type="ECO:0000256" key="10">
    <source>
        <dbReference type="RuleBase" id="RU910715"/>
    </source>
</evidence>
<dbReference type="GO" id="GO:0005886">
    <property type="term" value="C:plasma membrane"/>
    <property type="evidence" value="ECO:0007669"/>
    <property type="project" value="UniProtKB-SubCell"/>
</dbReference>
<evidence type="ECO:0000256" key="8">
    <source>
        <dbReference type="ARBA" id="ARBA00022989"/>
    </source>
</evidence>
<comment type="function">
    <text evidence="10">Mediates both low-affinity uptake and efflux of sugar across the membrane.</text>
</comment>
<dbReference type="Pfam" id="PF03083">
    <property type="entry name" value="MtN3_slv"/>
    <property type="match status" value="2"/>
</dbReference>
<dbReference type="InterPro" id="IPR047664">
    <property type="entry name" value="SWEET"/>
</dbReference>
<dbReference type="Gene3D" id="1.20.1280.290">
    <property type="match status" value="2"/>
</dbReference>
<reference evidence="12" key="2">
    <citation type="submission" date="2023-05" db="EMBL/GenBank/DDBJ databases">
        <authorList>
            <person name="Schelkunov M.I."/>
        </authorList>
    </citation>
    <scope>NUCLEOTIDE SEQUENCE</scope>
    <source>
        <strain evidence="12">Hsosn_3</strain>
        <tissue evidence="12">Leaf</tissue>
    </source>
</reference>
<dbReference type="InterPro" id="IPR004316">
    <property type="entry name" value="SWEET_rpt"/>
</dbReference>
<dbReference type="PANTHER" id="PTHR10791">
    <property type="entry name" value="RAG1-ACTIVATING PROTEIN 1"/>
    <property type="match status" value="1"/>
</dbReference>
<keyword evidence="5 10" id="KW-0762">Sugar transport</keyword>
<gene>
    <name evidence="12" type="ORF">POM88_003633</name>
</gene>
<evidence type="ECO:0000256" key="7">
    <source>
        <dbReference type="ARBA" id="ARBA00022737"/>
    </source>
</evidence>
<keyword evidence="8 10" id="KW-1133">Transmembrane helix</keyword>
<dbReference type="GO" id="GO:0051260">
    <property type="term" value="P:protein homooligomerization"/>
    <property type="evidence" value="ECO:0007669"/>
    <property type="project" value="UniProtKB-ARBA"/>
</dbReference>
<feature type="region of interest" description="Disordered" evidence="11">
    <location>
        <begin position="221"/>
        <end position="254"/>
    </location>
</feature>
<comment type="caution">
    <text evidence="12">The sequence shown here is derived from an EMBL/GenBank/DDBJ whole genome shotgun (WGS) entry which is preliminary data.</text>
</comment>
<evidence type="ECO:0000256" key="2">
    <source>
        <dbReference type="ARBA" id="ARBA00007809"/>
    </source>
</evidence>
<dbReference type="PANTHER" id="PTHR10791:SF44">
    <property type="entry name" value="BIDIRECTIONAL SUGAR TRANSPORTER SWEET1"/>
    <property type="match status" value="1"/>
</dbReference>
<feature type="transmembrane region" description="Helical" evidence="10">
    <location>
        <begin position="161"/>
        <end position="183"/>
    </location>
</feature>
<dbReference type="FunFam" id="1.20.1280.290:FF:000002">
    <property type="entry name" value="Bidirectional sugar transporter SWEET"/>
    <property type="match status" value="1"/>
</dbReference>
<keyword evidence="3 10" id="KW-0813">Transport</keyword>
<feature type="transmembrane region" description="Helical" evidence="10">
    <location>
        <begin position="129"/>
        <end position="149"/>
    </location>
</feature>
<evidence type="ECO:0000256" key="9">
    <source>
        <dbReference type="ARBA" id="ARBA00023136"/>
    </source>
</evidence>
<dbReference type="AlphaFoldDB" id="A0AAD8NDQ6"/>
<accession>A0AAD8NDQ6</accession>